<protein>
    <submittedName>
        <fullName evidence="4">11898_t:CDS:1</fullName>
    </submittedName>
</protein>
<keyword evidence="2" id="KW-0812">Transmembrane</keyword>
<dbReference type="EMBL" id="CAJVPK010000511">
    <property type="protein sequence ID" value="CAG8520077.1"/>
    <property type="molecule type" value="Genomic_DNA"/>
</dbReference>
<dbReference type="AlphaFoldDB" id="A0A9N9A8H1"/>
<dbReference type="SUPFAM" id="SSF58038">
    <property type="entry name" value="SNARE fusion complex"/>
    <property type="match status" value="1"/>
</dbReference>
<dbReference type="OrthoDB" id="244190at2759"/>
<keyword evidence="1" id="KW-0175">Coiled coil</keyword>
<feature type="transmembrane region" description="Helical" evidence="2">
    <location>
        <begin position="206"/>
        <end position="224"/>
    </location>
</feature>
<accession>A0A9N9A8H1</accession>
<keyword evidence="5" id="KW-1185">Reference proteome</keyword>
<evidence type="ECO:0000313" key="4">
    <source>
        <dbReference type="EMBL" id="CAG8520077.1"/>
    </source>
</evidence>
<feature type="domain" description="T-SNARE coiled-coil homology" evidence="3">
    <location>
        <begin position="142"/>
        <end position="197"/>
    </location>
</feature>
<gene>
    <name evidence="4" type="ORF">DEBURN_LOCUS5615</name>
</gene>
<evidence type="ECO:0000256" key="2">
    <source>
        <dbReference type="SAM" id="Phobius"/>
    </source>
</evidence>
<dbReference type="PROSITE" id="PS50192">
    <property type="entry name" value="T_SNARE"/>
    <property type="match status" value="1"/>
</dbReference>
<dbReference type="Gene3D" id="1.20.5.110">
    <property type="match status" value="1"/>
</dbReference>
<comment type="caution">
    <text evidence="4">The sequence shown here is derived from an EMBL/GenBank/DDBJ whole genome shotgun (WGS) entry which is preliminary data.</text>
</comment>
<proteinExistence type="predicted"/>
<keyword evidence="2" id="KW-0472">Membrane</keyword>
<name>A0A9N9A8H1_9GLOM</name>
<sequence length="226" mass="25868">MEKSSLLSALADNTLVNIIERNRCITENIEYPHEEMIHKNLQKLETGIKELDRELSIAEESGTLSSKNLKGKEDALIKLKNQYENLETLIHDKNDNLISNRKSLFERDNNKPQTSTSNQTIIKTDDLDNAQVLQLQERIITDQNLDRLDAAIERQRELGLMIGEELDYHIELLADTEDMVDNTDGRLNRAKRSLVKFSKESKKKGSACAVILLMLILFLILIILHS</sequence>
<evidence type="ECO:0000256" key="1">
    <source>
        <dbReference type="SAM" id="Coils"/>
    </source>
</evidence>
<organism evidence="4 5">
    <name type="scientific">Diversispora eburnea</name>
    <dbReference type="NCBI Taxonomy" id="1213867"/>
    <lineage>
        <taxon>Eukaryota</taxon>
        <taxon>Fungi</taxon>
        <taxon>Fungi incertae sedis</taxon>
        <taxon>Mucoromycota</taxon>
        <taxon>Glomeromycotina</taxon>
        <taxon>Glomeromycetes</taxon>
        <taxon>Diversisporales</taxon>
        <taxon>Diversisporaceae</taxon>
        <taxon>Diversispora</taxon>
    </lineage>
</organism>
<dbReference type="CDD" id="cd15859">
    <property type="entry name" value="SNARE_SYN8"/>
    <property type="match status" value="1"/>
</dbReference>
<evidence type="ECO:0000259" key="3">
    <source>
        <dbReference type="PROSITE" id="PS50192"/>
    </source>
</evidence>
<dbReference type="SMART" id="SM00397">
    <property type="entry name" value="t_SNARE"/>
    <property type="match status" value="1"/>
</dbReference>
<dbReference type="InterPro" id="IPR000727">
    <property type="entry name" value="T_SNARE_dom"/>
</dbReference>
<evidence type="ECO:0000313" key="5">
    <source>
        <dbReference type="Proteomes" id="UP000789706"/>
    </source>
</evidence>
<feature type="coiled-coil region" evidence="1">
    <location>
        <begin position="41"/>
        <end position="96"/>
    </location>
</feature>
<keyword evidence="2" id="KW-1133">Transmembrane helix</keyword>
<dbReference type="Proteomes" id="UP000789706">
    <property type="component" value="Unassembled WGS sequence"/>
</dbReference>
<reference evidence="4" key="1">
    <citation type="submission" date="2021-06" db="EMBL/GenBank/DDBJ databases">
        <authorList>
            <person name="Kallberg Y."/>
            <person name="Tangrot J."/>
            <person name="Rosling A."/>
        </authorList>
    </citation>
    <scope>NUCLEOTIDE SEQUENCE</scope>
    <source>
        <strain evidence="4">AZ414A</strain>
    </source>
</reference>